<dbReference type="PANTHER" id="PTHR46796">
    <property type="entry name" value="HTH-TYPE TRANSCRIPTIONAL ACTIVATOR RHAS-RELATED"/>
    <property type="match status" value="1"/>
</dbReference>
<keyword evidence="2 5" id="KW-0238">DNA-binding</keyword>
<evidence type="ECO:0000256" key="3">
    <source>
        <dbReference type="ARBA" id="ARBA00023163"/>
    </source>
</evidence>
<name>A0A1G9RN60_9FIRM</name>
<gene>
    <name evidence="5" type="ORF">SAMN05660299_00514</name>
</gene>
<dbReference type="InterPro" id="IPR018060">
    <property type="entry name" value="HTH_AraC"/>
</dbReference>
<dbReference type="PANTHER" id="PTHR46796:SF2">
    <property type="entry name" value="TRANSCRIPTIONAL REGULATORY PROTEIN"/>
    <property type="match status" value="1"/>
</dbReference>
<sequence length="274" mass="31889">MNKGIRTIVYDEELHLEAYHLKGIVQSFPNHFHECYVIGLMEDGERCMCCKNQEYILKKNDIVLFNPGDSHLCFQNDGHTLSYRAINISRNRMLDLAEEAIGKREAINFSKSVIRDQEMACLLHELHSMILDGFEEFNKEEKLMFLIALLYERCGSPFSICLPEYAEEIEKISNYIQVHYRERISLSQLCQLVNLSKSTLLRGFTKRKGMTPYRYLETVRINEAKKLLEQGISPLEAAMKTGFSDQSHFTNYFSQFIGLSPGAYHQIFFDKPNR</sequence>
<dbReference type="PROSITE" id="PS01124">
    <property type="entry name" value="HTH_ARAC_FAMILY_2"/>
    <property type="match status" value="1"/>
</dbReference>
<dbReference type="STRING" id="349095.SAMN05660299_00514"/>
<dbReference type="Proteomes" id="UP000199309">
    <property type="component" value="Unassembled WGS sequence"/>
</dbReference>
<dbReference type="Gene3D" id="1.10.10.60">
    <property type="entry name" value="Homeodomain-like"/>
    <property type="match status" value="2"/>
</dbReference>
<organism evidence="5 6">
    <name type="scientific">Megasphaera paucivorans</name>
    <dbReference type="NCBI Taxonomy" id="349095"/>
    <lineage>
        <taxon>Bacteria</taxon>
        <taxon>Bacillati</taxon>
        <taxon>Bacillota</taxon>
        <taxon>Negativicutes</taxon>
        <taxon>Veillonellales</taxon>
        <taxon>Veillonellaceae</taxon>
        <taxon>Megasphaera</taxon>
    </lineage>
</organism>
<keyword evidence="3" id="KW-0804">Transcription</keyword>
<protein>
    <submittedName>
        <fullName evidence="5">AraC-type DNA-binding protein</fullName>
    </submittedName>
</protein>
<dbReference type="OrthoDB" id="183331at2"/>
<dbReference type="GO" id="GO:0003700">
    <property type="term" value="F:DNA-binding transcription factor activity"/>
    <property type="evidence" value="ECO:0007669"/>
    <property type="project" value="InterPro"/>
</dbReference>
<dbReference type="InterPro" id="IPR050204">
    <property type="entry name" value="AraC_XylS_family_regulators"/>
</dbReference>
<dbReference type="InterPro" id="IPR009057">
    <property type="entry name" value="Homeodomain-like_sf"/>
</dbReference>
<evidence type="ECO:0000313" key="6">
    <source>
        <dbReference type="Proteomes" id="UP000199309"/>
    </source>
</evidence>
<dbReference type="EMBL" id="FNHQ01000003">
    <property type="protein sequence ID" value="SDM24581.1"/>
    <property type="molecule type" value="Genomic_DNA"/>
</dbReference>
<dbReference type="InterPro" id="IPR037923">
    <property type="entry name" value="HTH-like"/>
</dbReference>
<keyword evidence="6" id="KW-1185">Reference proteome</keyword>
<evidence type="ECO:0000313" key="5">
    <source>
        <dbReference type="EMBL" id="SDM24581.1"/>
    </source>
</evidence>
<dbReference type="RefSeq" id="WP_091647892.1">
    <property type="nucleotide sequence ID" value="NZ_FNHQ01000003.1"/>
</dbReference>
<dbReference type="AlphaFoldDB" id="A0A1G9RN60"/>
<evidence type="ECO:0000259" key="4">
    <source>
        <dbReference type="PROSITE" id="PS01124"/>
    </source>
</evidence>
<accession>A0A1G9RN60</accession>
<dbReference type="GO" id="GO:0043565">
    <property type="term" value="F:sequence-specific DNA binding"/>
    <property type="evidence" value="ECO:0007669"/>
    <property type="project" value="InterPro"/>
</dbReference>
<dbReference type="SMART" id="SM00342">
    <property type="entry name" value="HTH_ARAC"/>
    <property type="match status" value="1"/>
</dbReference>
<dbReference type="InterPro" id="IPR003313">
    <property type="entry name" value="AraC-bd"/>
</dbReference>
<dbReference type="SUPFAM" id="SSF51215">
    <property type="entry name" value="Regulatory protein AraC"/>
    <property type="match status" value="1"/>
</dbReference>
<dbReference type="SUPFAM" id="SSF46689">
    <property type="entry name" value="Homeodomain-like"/>
    <property type="match status" value="2"/>
</dbReference>
<dbReference type="Pfam" id="PF02311">
    <property type="entry name" value="AraC_binding"/>
    <property type="match status" value="1"/>
</dbReference>
<dbReference type="Pfam" id="PF12833">
    <property type="entry name" value="HTH_18"/>
    <property type="match status" value="1"/>
</dbReference>
<evidence type="ECO:0000256" key="2">
    <source>
        <dbReference type="ARBA" id="ARBA00023125"/>
    </source>
</evidence>
<keyword evidence="1" id="KW-0805">Transcription regulation</keyword>
<proteinExistence type="predicted"/>
<feature type="domain" description="HTH araC/xylS-type" evidence="4">
    <location>
        <begin position="170"/>
        <end position="267"/>
    </location>
</feature>
<reference evidence="5 6" key="1">
    <citation type="submission" date="2016-10" db="EMBL/GenBank/DDBJ databases">
        <authorList>
            <person name="de Groot N.N."/>
        </authorList>
    </citation>
    <scope>NUCLEOTIDE SEQUENCE [LARGE SCALE GENOMIC DNA]</scope>
    <source>
        <strain evidence="5 6">DSM 16981</strain>
    </source>
</reference>
<evidence type="ECO:0000256" key="1">
    <source>
        <dbReference type="ARBA" id="ARBA00023015"/>
    </source>
</evidence>